<keyword evidence="4 8" id="KW-0249">Electron transport</keyword>
<dbReference type="Proteomes" id="UP001336020">
    <property type="component" value="Unassembled WGS sequence"/>
</dbReference>
<dbReference type="Gene3D" id="3.30.70.20">
    <property type="match status" value="1"/>
</dbReference>
<evidence type="ECO:0000259" key="9">
    <source>
        <dbReference type="PROSITE" id="PS51379"/>
    </source>
</evidence>
<keyword evidence="5 8" id="KW-0408">Iron</keyword>
<evidence type="ECO:0000313" key="10">
    <source>
        <dbReference type="EMBL" id="MEE2058546.1"/>
    </source>
</evidence>
<dbReference type="EMBL" id="JAUTXY010000005">
    <property type="protein sequence ID" value="MEE2058546.1"/>
    <property type="molecule type" value="Genomic_DNA"/>
</dbReference>
<evidence type="ECO:0000256" key="2">
    <source>
        <dbReference type="ARBA" id="ARBA00022448"/>
    </source>
</evidence>
<dbReference type="InterPro" id="IPR017896">
    <property type="entry name" value="4Fe4S_Fe-S-bd"/>
</dbReference>
<keyword evidence="6 8" id="KW-0411">Iron-sulfur</keyword>
<evidence type="ECO:0000256" key="7">
    <source>
        <dbReference type="ARBA" id="ARBA00023291"/>
    </source>
</evidence>
<keyword evidence="7" id="KW-0003">3Fe-4S</keyword>
<evidence type="ECO:0000256" key="1">
    <source>
        <dbReference type="ARBA" id="ARBA00001927"/>
    </source>
</evidence>
<evidence type="ECO:0000256" key="6">
    <source>
        <dbReference type="ARBA" id="ARBA00023014"/>
    </source>
</evidence>
<dbReference type="Pfam" id="PF13370">
    <property type="entry name" value="Fer4_13"/>
    <property type="match status" value="1"/>
</dbReference>
<dbReference type="SUPFAM" id="SSF54862">
    <property type="entry name" value="4Fe-4S ferredoxins"/>
    <property type="match status" value="1"/>
</dbReference>
<keyword evidence="2 8" id="KW-0813">Transport</keyword>
<dbReference type="PANTHER" id="PTHR36923:SF3">
    <property type="entry name" value="FERREDOXIN"/>
    <property type="match status" value="1"/>
</dbReference>
<feature type="domain" description="4Fe-4S ferredoxin-type" evidence="9">
    <location>
        <begin position="1"/>
        <end position="29"/>
    </location>
</feature>
<evidence type="ECO:0000256" key="5">
    <source>
        <dbReference type="ARBA" id="ARBA00023004"/>
    </source>
</evidence>
<accession>A0ABU7LAH6</accession>
<gene>
    <name evidence="10" type="ORF">Q7514_13555</name>
</gene>
<dbReference type="PANTHER" id="PTHR36923">
    <property type="entry name" value="FERREDOXIN"/>
    <property type="match status" value="1"/>
</dbReference>
<evidence type="ECO:0000256" key="3">
    <source>
        <dbReference type="ARBA" id="ARBA00022723"/>
    </source>
</evidence>
<organism evidence="10 11">
    <name type="scientific">Rhodococcus artemisiae</name>
    <dbReference type="NCBI Taxonomy" id="714159"/>
    <lineage>
        <taxon>Bacteria</taxon>
        <taxon>Bacillati</taxon>
        <taxon>Actinomycetota</taxon>
        <taxon>Actinomycetes</taxon>
        <taxon>Mycobacteriales</taxon>
        <taxon>Nocardiaceae</taxon>
        <taxon>Rhodococcus</taxon>
    </lineage>
</organism>
<dbReference type="PROSITE" id="PS51379">
    <property type="entry name" value="4FE4S_FER_2"/>
    <property type="match status" value="1"/>
</dbReference>
<dbReference type="PRINTS" id="PR00352">
    <property type="entry name" value="3FE4SFRDOXIN"/>
</dbReference>
<comment type="cofactor">
    <cofactor evidence="1">
        <name>[3Fe-4S] cluster</name>
        <dbReference type="ChEBI" id="CHEBI:21137"/>
    </cofactor>
</comment>
<dbReference type="RefSeq" id="WP_330133784.1">
    <property type="nucleotide sequence ID" value="NZ_JAUTXY010000005.1"/>
</dbReference>
<evidence type="ECO:0000256" key="4">
    <source>
        <dbReference type="ARBA" id="ARBA00022982"/>
    </source>
</evidence>
<dbReference type="InterPro" id="IPR001080">
    <property type="entry name" value="3Fe4S_ferredoxin"/>
</dbReference>
<reference evidence="10 11" key="1">
    <citation type="submission" date="2023-07" db="EMBL/GenBank/DDBJ databases">
        <authorList>
            <person name="Girao M."/>
            <person name="Carvalho M.F."/>
        </authorList>
    </citation>
    <scope>NUCLEOTIDE SEQUENCE [LARGE SCALE GENOMIC DNA]</scope>
    <source>
        <strain evidence="10 11">YIM65754</strain>
    </source>
</reference>
<sequence>MRVVVDTDRCVGHGLCEAAAPEVFEVGDGGFVTVDDAAAATAAETALRTAVNGCPSAALRFAD</sequence>
<keyword evidence="11" id="KW-1185">Reference proteome</keyword>
<keyword evidence="3 8" id="KW-0479">Metal-binding</keyword>
<evidence type="ECO:0000313" key="11">
    <source>
        <dbReference type="Proteomes" id="UP001336020"/>
    </source>
</evidence>
<comment type="caution">
    <text evidence="10">The sequence shown here is derived from an EMBL/GenBank/DDBJ whole genome shotgun (WGS) entry which is preliminary data.</text>
</comment>
<comment type="function">
    <text evidence="8">Ferredoxins are iron-sulfur proteins that transfer electrons in a wide variety of metabolic reactions.</text>
</comment>
<protein>
    <recommendedName>
        <fullName evidence="8">Ferredoxin</fullName>
    </recommendedName>
</protein>
<dbReference type="InterPro" id="IPR051269">
    <property type="entry name" value="Fe-S_cluster_ET"/>
</dbReference>
<evidence type="ECO:0000256" key="8">
    <source>
        <dbReference type="RuleBase" id="RU368020"/>
    </source>
</evidence>
<name>A0ABU7LAH6_9NOCA</name>
<proteinExistence type="predicted"/>